<dbReference type="GO" id="GO:0016787">
    <property type="term" value="F:hydrolase activity"/>
    <property type="evidence" value="ECO:0007669"/>
    <property type="project" value="UniProtKB-KW"/>
</dbReference>
<name>A0A1I4E1P9_9EURY</name>
<reference evidence="2" key="1">
    <citation type="submission" date="2016-10" db="EMBL/GenBank/DDBJ databases">
        <authorList>
            <person name="Varghese N."/>
            <person name="Submissions S."/>
        </authorList>
    </citation>
    <scope>NUCLEOTIDE SEQUENCE [LARGE SCALE GENOMIC DNA]</scope>
    <source>
        <strain evidence="2">CGMCC 1.7738</strain>
    </source>
</reference>
<gene>
    <name evidence="1" type="ORF">SAMN04487950_1779</name>
</gene>
<dbReference type="Gene3D" id="3.40.50.1820">
    <property type="entry name" value="alpha/beta hydrolase"/>
    <property type="match status" value="1"/>
</dbReference>
<evidence type="ECO:0000313" key="1">
    <source>
        <dbReference type="EMBL" id="SFK98910.1"/>
    </source>
</evidence>
<dbReference type="Pfam" id="PF00756">
    <property type="entry name" value="Esterase"/>
    <property type="match status" value="1"/>
</dbReference>
<sequence length="282" mass="31596">MSLAADDETMTDDIDWRPYDLTDGHTVLGDVRVSSTIETPLSTDRHLLVSLPPSYTDAERSETSYPVVYMHDGQNLFDEATSNSGEWCVDETMARLSDEGREAIVVGIPHGGDARGDEYTPYPHEEYGGGDADQYLQFLFETVKPLVDETFRTRPGREATGLVGSSLGGVVSLYGFFEYGAKVGFAGVMSPAFWWPGEPMFEYVADQSRTDGRLYVDVGGQESPDNPELNDAYVRDAERMAEQLREQGFTDDRLRFVVDDDARHHESEWAERFPDAMRFLLG</sequence>
<dbReference type="PANTHER" id="PTHR48098:SF6">
    <property type="entry name" value="FERRI-BACILLIBACTIN ESTERASE BESA"/>
    <property type="match status" value="1"/>
</dbReference>
<organism evidence="1 2">
    <name type="scientific">Halogranum rubrum</name>
    <dbReference type="NCBI Taxonomy" id="553466"/>
    <lineage>
        <taxon>Archaea</taxon>
        <taxon>Methanobacteriati</taxon>
        <taxon>Methanobacteriota</taxon>
        <taxon>Stenosarchaea group</taxon>
        <taxon>Halobacteria</taxon>
        <taxon>Halobacteriales</taxon>
        <taxon>Haloferacaceae</taxon>
    </lineage>
</organism>
<dbReference type="SUPFAM" id="SSF53474">
    <property type="entry name" value="alpha/beta-Hydrolases"/>
    <property type="match status" value="1"/>
</dbReference>
<evidence type="ECO:0000313" key="2">
    <source>
        <dbReference type="Proteomes" id="UP000199607"/>
    </source>
</evidence>
<accession>A0A1I4E1P9</accession>
<proteinExistence type="predicted"/>
<dbReference type="InterPro" id="IPR000801">
    <property type="entry name" value="Esterase-like"/>
</dbReference>
<dbReference type="InterPro" id="IPR029058">
    <property type="entry name" value="AB_hydrolase_fold"/>
</dbReference>
<dbReference type="InterPro" id="IPR050583">
    <property type="entry name" value="Mycobacterial_A85_antigen"/>
</dbReference>
<dbReference type="PANTHER" id="PTHR48098">
    <property type="entry name" value="ENTEROCHELIN ESTERASE-RELATED"/>
    <property type="match status" value="1"/>
</dbReference>
<keyword evidence="2" id="KW-1185">Reference proteome</keyword>
<dbReference type="EMBL" id="FOTC01000002">
    <property type="protein sequence ID" value="SFK98910.1"/>
    <property type="molecule type" value="Genomic_DNA"/>
</dbReference>
<protein>
    <submittedName>
        <fullName evidence="1">Predicted hydrolase of the alpha/beta superfamily</fullName>
    </submittedName>
</protein>
<dbReference type="STRING" id="553466.SAMN04487950_1779"/>
<keyword evidence="1" id="KW-0378">Hydrolase</keyword>
<dbReference type="AlphaFoldDB" id="A0A1I4E1P9"/>
<dbReference type="Proteomes" id="UP000199607">
    <property type="component" value="Unassembled WGS sequence"/>
</dbReference>